<evidence type="ECO:0000313" key="2">
    <source>
        <dbReference type="Proteomes" id="UP000268014"/>
    </source>
</evidence>
<reference evidence="3" key="1">
    <citation type="submission" date="2017-02" db="UniProtKB">
        <authorList>
            <consortium name="WormBaseParasite"/>
        </authorList>
    </citation>
    <scope>IDENTIFICATION</scope>
</reference>
<proteinExistence type="predicted"/>
<evidence type="ECO:0000313" key="3">
    <source>
        <dbReference type="WBParaSite" id="HPLM_0001609801-mRNA-1"/>
    </source>
</evidence>
<name>A0A0N4WWG6_HAEPC</name>
<dbReference type="AlphaFoldDB" id="A0A0N4WWG6"/>
<keyword evidence="2" id="KW-1185">Reference proteome</keyword>
<dbReference type="Proteomes" id="UP000268014">
    <property type="component" value="Unassembled WGS sequence"/>
</dbReference>
<dbReference type="WBParaSite" id="HPLM_0001609801-mRNA-1">
    <property type="protein sequence ID" value="HPLM_0001609801-mRNA-1"/>
    <property type="gene ID" value="HPLM_0001609801"/>
</dbReference>
<evidence type="ECO:0000313" key="1">
    <source>
        <dbReference type="EMBL" id="VDO58792.1"/>
    </source>
</evidence>
<dbReference type="EMBL" id="UZAF01019270">
    <property type="protein sequence ID" value="VDO58792.1"/>
    <property type="molecule type" value="Genomic_DNA"/>
</dbReference>
<reference evidence="1 2" key="2">
    <citation type="submission" date="2018-11" db="EMBL/GenBank/DDBJ databases">
        <authorList>
            <consortium name="Pathogen Informatics"/>
        </authorList>
    </citation>
    <scope>NUCLEOTIDE SEQUENCE [LARGE SCALE GENOMIC DNA]</scope>
    <source>
        <strain evidence="1 2">MHpl1</strain>
    </source>
</reference>
<gene>
    <name evidence="1" type="ORF">HPLM_LOCUS16090</name>
</gene>
<protein>
    <submittedName>
        <fullName evidence="1 3">Uncharacterized protein</fullName>
    </submittedName>
</protein>
<accession>A0A0N4WWG6</accession>
<organism evidence="3">
    <name type="scientific">Haemonchus placei</name>
    <name type="common">Barber's pole worm</name>
    <dbReference type="NCBI Taxonomy" id="6290"/>
    <lineage>
        <taxon>Eukaryota</taxon>
        <taxon>Metazoa</taxon>
        <taxon>Ecdysozoa</taxon>
        <taxon>Nematoda</taxon>
        <taxon>Chromadorea</taxon>
        <taxon>Rhabditida</taxon>
        <taxon>Rhabditina</taxon>
        <taxon>Rhabditomorpha</taxon>
        <taxon>Strongyloidea</taxon>
        <taxon>Trichostrongylidae</taxon>
        <taxon>Haemonchus</taxon>
    </lineage>
</organism>
<sequence length="142" mass="15898">MFSLEESLTNCSLSPFVPTSSSSLEVDVQLIRFFKLELALCFFFLRCRLGLRGGTAFFIAGGERDRCLMLGSSGEGCLSSSSEALVLEHKFISLQDFLRCSSSLLLLLDFKERCFCSPFCFQFSFSSNDCLFFQPLCALLLL</sequence>